<evidence type="ECO:0000313" key="2">
    <source>
        <dbReference type="EMBL" id="RWU06326.1"/>
    </source>
</evidence>
<dbReference type="InterPro" id="IPR021484">
    <property type="entry name" value="DUF3137"/>
</dbReference>
<evidence type="ECO:0000313" key="3">
    <source>
        <dbReference type="Proteomes" id="UP000284120"/>
    </source>
</evidence>
<comment type="caution">
    <text evidence="2">The sequence shown here is derived from an EMBL/GenBank/DDBJ whole genome shotgun (WGS) entry which is preliminary data.</text>
</comment>
<reference evidence="2 3" key="1">
    <citation type="submission" date="2018-06" db="EMBL/GenBank/DDBJ databases">
        <title>Pedobacter endophyticus sp. nov., an endophytic bacterium isolated from a leaf of Triticum aestivum.</title>
        <authorList>
            <person name="Zhang L."/>
        </authorList>
    </citation>
    <scope>NUCLEOTIDE SEQUENCE [LARGE SCALE GENOMIC DNA]</scope>
    <source>
        <strain evidence="2 3">CM134L-2</strain>
    </source>
</reference>
<accession>A0A3S3R5L1</accession>
<keyword evidence="1" id="KW-1133">Transmembrane helix</keyword>
<keyword evidence="1" id="KW-0812">Transmembrane</keyword>
<gene>
    <name evidence="2" type="ORF">DPV69_13635</name>
</gene>
<feature type="transmembrane region" description="Helical" evidence="1">
    <location>
        <begin position="54"/>
        <end position="72"/>
    </location>
</feature>
<keyword evidence="3" id="KW-1185">Reference proteome</keyword>
<dbReference type="EMBL" id="SAYW01000004">
    <property type="protein sequence ID" value="RWU06326.1"/>
    <property type="molecule type" value="Genomic_DNA"/>
</dbReference>
<protein>
    <submittedName>
        <fullName evidence="2">DUF3137 domain-containing protein</fullName>
    </submittedName>
</protein>
<organism evidence="2 3">
    <name type="scientific">Pedobacter chitinilyticus</name>
    <dbReference type="NCBI Taxonomy" id="2233776"/>
    <lineage>
        <taxon>Bacteria</taxon>
        <taxon>Pseudomonadati</taxon>
        <taxon>Bacteroidota</taxon>
        <taxon>Sphingobacteriia</taxon>
        <taxon>Sphingobacteriales</taxon>
        <taxon>Sphingobacteriaceae</taxon>
        <taxon>Pedobacter</taxon>
    </lineage>
</organism>
<proteinExistence type="predicted"/>
<dbReference type="AlphaFoldDB" id="A0A3S3R5L1"/>
<feature type="transmembrane region" description="Helical" evidence="1">
    <location>
        <begin position="29"/>
        <end position="48"/>
    </location>
</feature>
<name>A0A3S3R5L1_9SPHI</name>
<sequence length="306" mass="34939">MSTSQPSKIQILLEELETARLKIARKYYAAYWCIGLGIITFVICFYLGAFLVALIEILILIVMAIVVCSLGNKDRKLYRLHYKQGVMVNMLEGIDGNLQINPNSGISPTDFVDSFLFGEKPDAYKTEDLVHGEIGKTTIHFAEVVAQARGNRAYVDIFKGILFCASFNKHFDGLTLVRPKHYTGSMVNWVSRQVSGDARVVDLENTEFNSTFFTQASNQVEARYLLTPAMMERLLVLNQFAESDIFVSFVWSNIYIAFPLKHDYFEPPVFKSLLNQDLLKKDIELLKLMYGIVEELDLNTRIWTKQ</sequence>
<evidence type="ECO:0000256" key="1">
    <source>
        <dbReference type="SAM" id="Phobius"/>
    </source>
</evidence>
<dbReference type="Pfam" id="PF11335">
    <property type="entry name" value="DUF3137"/>
    <property type="match status" value="1"/>
</dbReference>
<dbReference type="RefSeq" id="WP_113647938.1">
    <property type="nucleotide sequence ID" value="NZ_QMHN01000004.1"/>
</dbReference>
<keyword evidence="1" id="KW-0472">Membrane</keyword>
<dbReference type="OrthoDB" id="4960523at2"/>
<dbReference type="Proteomes" id="UP000284120">
    <property type="component" value="Unassembled WGS sequence"/>
</dbReference>